<evidence type="ECO:0000256" key="1">
    <source>
        <dbReference type="ARBA" id="ARBA00004651"/>
    </source>
</evidence>
<organism evidence="10 11">
    <name type="scientific">Aquilegia coerulea</name>
    <name type="common">Rocky mountain columbine</name>
    <dbReference type="NCBI Taxonomy" id="218851"/>
    <lineage>
        <taxon>Eukaryota</taxon>
        <taxon>Viridiplantae</taxon>
        <taxon>Streptophyta</taxon>
        <taxon>Embryophyta</taxon>
        <taxon>Tracheophyta</taxon>
        <taxon>Spermatophyta</taxon>
        <taxon>Magnoliopsida</taxon>
        <taxon>Ranunculales</taxon>
        <taxon>Ranunculaceae</taxon>
        <taxon>Thalictroideae</taxon>
        <taxon>Aquilegia</taxon>
    </lineage>
</organism>
<dbReference type="InterPro" id="IPR006702">
    <property type="entry name" value="CASP_dom"/>
</dbReference>
<keyword evidence="5 8" id="KW-0812">Transmembrane</keyword>
<dbReference type="AlphaFoldDB" id="A0A2G5CFT6"/>
<evidence type="ECO:0000256" key="6">
    <source>
        <dbReference type="ARBA" id="ARBA00022989"/>
    </source>
</evidence>
<dbReference type="GO" id="GO:0005886">
    <property type="term" value="C:plasma membrane"/>
    <property type="evidence" value="ECO:0007669"/>
    <property type="project" value="UniProtKB-SubCell"/>
</dbReference>
<evidence type="ECO:0000256" key="7">
    <source>
        <dbReference type="ARBA" id="ARBA00023136"/>
    </source>
</evidence>
<dbReference type="PANTHER" id="PTHR36488:SF8">
    <property type="entry name" value="CASP-LIKE PROTEIN 1U1"/>
    <property type="match status" value="1"/>
</dbReference>
<comment type="subunit">
    <text evidence="3 8">Homodimer and heterodimers.</text>
</comment>
<evidence type="ECO:0000313" key="11">
    <source>
        <dbReference type="Proteomes" id="UP000230069"/>
    </source>
</evidence>
<dbReference type="Pfam" id="PF04535">
    <property type="entry name" value="CASP_dom"/>
    <property type="match status" value="1"/>
</dbReference>
<feature type="domain" description="Casparian strip membrane protein" evidence="9">
    <location>
        <begin position="25"/>
        <end position="179"/>
    </location>
</feature>
<feature type="transmembrane region" description="Helical" evidence="8">
    <location>
        <begin position="167"/>
        <end position="191"/>
    </location>
</feature>
<accession>A0A2G5CFT6</accession>
<feature type="transmembrane region" description="Helical" evidence="8">
    <location>
        <begin position="28"/>
        <end position="50"/>
    </location>
</feature>
<dbReference type="STRING" id="218851.A0A2G5CFT6"/>
<dbReference type="OrthoDB" id="610574at2759"/>
<proteinExistence type="inferred from homology"/>
<feature type="transmembrane region" description="Helical" evidence="8">
    <location>
        <begin position="113"/>
        <end position="139"/>
    </location>
</feature>
<evidence type="ECO:0000313" key="10">
    <source>
        <dbReference type="EMBL" id="PIA30162.1"/>
    </source>
</evidence>
<protein>
    <recommendedName>
        <fullName evidence="8">CASP-like protein</fullName>
    </recommendedName>
</protein>
<evidence type="ECO:0000256" key="5">
    <source>
        <dbReference type="ARBA" id="ARBA00022692"/>
    </source>
</evidence>
<keyword evidence="11" id="KW-1185">Reference proteome</keyword>
<evidence type="ECO:0000256" key="2">
    <source>
        <dbReference type="ARBA" id="ARBA00007651"/>
    </source>
</evidence>
<sequence length="204" mass="21854">MENTDQNGAKPEVVRSSTMPQSRKSTNWVILFLRLLALGGTVSATLVMALNKQSKTLVVGTIGTTPITATIEAKFQHTPAFVFFVITNSVGSIHNLLMLAMELFGYKFDFKGFQLLTIALLDMATIALLSAGAGAAASISEVGKNGNSHARWNKICDRFGTYCDHGMGALIAAFLGIIFLMVINVLSIIALHKKTTSQSTVVSV</sequence>
<keyword evidence="6 8" id="KW-1133">Transmembrane helix</keyword>
<dbReference type="EMBL" id="KZ305074">
    <property type="protein sequence ID" value="PIA30162.1"/>
    <property type="molecule type" value="Genomic_DNA"/>
</dbReference>
<feature type="transmembrane region" description="Helical" evidence="8">
    <location>
        <begin position="80"/>
        <end position="101"/>
    </location>
</feature>
<dbReference type="InterPro" id="IPR006459">
    <property type="entry name" value="CASP/CASPL"/>
</dbReference>
<dbReference type="InParanoid" id="A0A2G5CFT6"/>
<keyword evidence="7 8" id="KW-0472">Membrane</keyword>
<name>A0A2G5CFT6_AQUCA</name>
<evidence type="ECO:0000256" key="4">
    <source>
        <dbReference type="ARBA" id="ARBA00022475"/>
    </source>
</evidence>
<dbReference type="NCBIfam" id="TIGR01569">
    <property type="entry name" value="A_tha_TIGR01569"/>
    <property type="match status" value="1"/>
</dbReference>
<keyword evidence="4 8" id="KW-1003">Cell membrane</keyword>
<comment type="subcellular location">
    <subcellularLocation>
        <location evidence="1 8">Cell membrane</location>
        <topology evidence="1 8">Multi-pass membrane protein</topology>
    </subcellularLocation>
</comment>
<dbReference type="InterPro" id="IPR044173">
    <property type="entry name" value="CASPL"/>
</dbReference>
<dbReference type="Proteomes" id="UP000230069">
    <property type="component" value="Unassembled WGS sequence"/>
</dbReference>
<gene>
    <name evidence="10" type="ORF">AQUCO_05700101v1</name>
</gene>
<evidence type="ECO:0000259" key="9">
    <source>
        <dbReference type="Pfam" id="PF04535"/>
    </source>
</evidence>
<dbReference type="FunCoup" id="A0A2G5CFT6">
    <property type="interactions" value="448"/>
</dbReference>
<evidence type="ECO:0000256" key="3">
    <source>
        <dbReference type="ARBA" id="ARBA00011489"/>
    </source>
</evidence>
<dbReference type="PANTHER" id="PTHR36488">
    <property type="entry name" value="CASP-LIKE PROTEIN 1U1"/>
    <property type="match status" value="1"/>
</dbReference>
<comment type="similarity">
    <text evidence="2 8">Belongs to the Casparian strip membrane proteins (CASP) family.</text>
</comment>
<reference evidence="10 11" key="1">
    <citation type="submission" date="2017-09" db="EMBL/GenBank/DDBJ databases">
        <title>WGS assembly of Aquilegia coerulea Goldsmith.</title>
        <authorList>
            <person name="Hodges S."/>
            <person name="Kramer E."/>
            <person name="Nordborg M."/>
            <person name="Tomkins J."/>
            <person name="Borevitz J."/>
            <person name="Derieg N."/>
            <person name="Yan J."/>
            <person name="Mihaltcheva S."/>
            <person name="Hayes R.D."/>
            <person name="Rokhsar D."/>
        </authorList>
    </citation>
    <scope>NUCLEOTIDE SEQUENCE [LARGE SCALE GENOMIC DNA]</scope>
    <source>
        <strain evidence="11">cv. Goldsmith</strain>
    </source>
</reference>
<evidence type="ECO:0000256" key="8">
    <source>
        <dbReference type="RuleBase" id="RU361233"/>
    </source>
</evidence>